<organism evidence="1 2">
    <name type="scientific">Streptomyces tendae</name>
    <dbReference type="NCBI Taxonomy" id="1932"/>
    <lineage>
        <taxon>Bacteria</taxon>
        <taxon>Bacillati</taxon>
        <taxon>Actinomycetota</taxon>
        <taxon>Actinomycetes</taxon>
        <taxon>Kitasatosporales</taxon>
        <taxon>Streptomycetaceae</taxon>
        <taxon>Streptomyces</taxon>
    </lineage>
</organism>
<protein>
    <submittedName>
        <fullName evidence="1">Uncharacterized protein</fullName>
    </submittedName>
</protein>
<dbReference type="RefSeq" id="WP_145824458.1">
    <property type="nucleotide sequence ID" value="NZ_CP043959.1"/>
</dbReference>
<reference evidence="1 2" key="1">
    <citation type="submission" date="2019-09" db="EMBL/GenBank/DDBJ databases">
        <title>Draft genome sequence of the Ebosin-producing strain Streptomyces sp. 139.</title>
        <authorList>
            <person name="Ai L."/>
            <person name="Geng M."/>
            <person name="Ma M."/>
            <person name="Bai L."/>
        </authorList>
    </citation>
    <scope>NUCLEOTIDE SEQUENCE [LARGE SCALE GENOMIC DNA]</scope>
    <source>
        <strain evidence="1 2">139</strain>
    </source>
</reference>
<proteinExistence type="predicted"/>
<dbReference type="InterPro" id="IPR045423">
    <property type="entry name" value="DUF6510"/>
</dbReference>
<dbReference type="Pfam" id="PF20120">
    <property type="entry name" value="DUF6510"/>
    <property type="match status" value="1"/>
</dbReference>
<name>A0ABX5ZS50_STRTE</name>
<evidence type="ECO:0000313" key="1">
    <source>
        <dbReference type="EMBL" id="QER87498.1"/>
    </source>
</evidence>
<accession>A0ABX5ZS50</accession>
<dbReference type="EMBL" id="CP043959">
    <property type="protein sequence ID" value="QER87498.1"/>
    <property type="molecule type" value="Genomic_DNA"/>
</dbReference>
<keyword evidence="2" id="KW-1185">Reference proteome</keyword>
<gene>
    <name evidence="1" type="ORF">F3L20_17885</name>
</gene>
<dbReference type="Proteomes" id="UP000324308">
    <property type="component" value="Chromosome"/>
</dbReference>
<sequence>MTVTQGFLDGNAAAGDLESLFGTDMTMASGQCQGCGRRMMLAEAHAYLGGPGTVLRCPGCEDVLLRMVRSPQHMWFDASGLNYLRVPASA</sequence>
<evidence type="ECO:0000313" key="2">
    <source>
        <dbReference type="Proteomes" id="UP000324308"/>
    </source>
</evidence>